<feature type="transmembrane region" description="Helical" evidence="8">
    <location>
        <begin position="319"/>
        <end position="336"/>
    </location>
</feature>
<dbReference type="Proteomes" id="UP000051326">
    <property type="component" value="Unassembled WGS sequence"/>
</dbReference>
<feature type="transmembrane region" description="Helical" evidence="8">
    <location>
        <begin position="157"/>
        <end position="178"/>
    </location>
</feature>
<proteinExistence type="inferred from homology"/>
<evidence type="ECO:0000256" key="5">
    <source>
        <dbReference type="ARBA" id="ARBA00022692"/>
    </source>
</evidence>
<keyword evidence="3" id="KW-0813">Transport</keyword>
<dbReference type="CDD" id="cd06550">
    <property type="entry name" value="TM_ABC_iron-siderophores_like"/>
    <property type="match status" value="1"/>
</dbReference>
<comment type="similarity">
    <text evidence="2">Belongs to the binding-protein-dependent transport system permease family. FecCD subfamily.</text>
</comment>
<dbReference type="STRING" id="1396826.PHA8399_00738"/>
<feature type="transmembrane region" description="Helical" evidence="8">
    <location>
        <begin position="20"/>
        <end position="41"/>
    </location>
</feature>
<keyword evidence="4" id="KW-1003">Cell membrane</keyword>
<comment type="subcellular location">
    <subcellularLocation>
        <location evidence="1">Cell membrane</location>
        <topology evidence="1">Multi-pass membrane protein</topology>
    </subcellularLocation>
</comment>
<dbReference type="SUPFAM" id="SSF81345">
    <property type="entry name" value="ABC transporter involved in vitamin B12 uptake, BtuC"/>
    <property type="match status" value="1"/>
</dbReference>
<dbReference type="InterPro" id="IPR000522">
    <property type="entry name" value="ABC_transptr_permease_BtuC"/>
</dbReference>
<evidence type="ECO:0000256" key="4">
    <source>
        <dbReference type="ARBA" id="ARBA00022475"/>
    </source>
</evidence>
<feature type="transmembrane region" description="Helical" evidence="8">
    <location>
        <begin position="252"/>
        <end position="274"/>
    </location>
</feature>
<gene>
    <name evidence="9" type="primary">yfiZ</name>
    <name evidence="9" type="ORF">PHA8399_00738</name>
</gene>
<keyword evidence="5 8" id="KW-0812">Transmembrane</keyword>
<feature type="transmembrane region" description="Helical" evidence="8">
    <location>
        <begin position="74"/>
        <end position="91"/>
    </location>
</feature>
<dbReference type="PANTHER" id="PTHR30472">
    <property type="entry name" value="FERRIC ENTEROBACTIN TRANSPORT SYSTEM PERMEASE PROTEIN"/>
    <property type="match status" value="1"/>
</dbReference>
<feature type="transmembrane region" description="Helical" evidence="8">
    <location>
        <begin position="198"/>
        <end position="231"/>
    </location>
</feature>
<dbReference type="GO" id="GO:0005886">
    <property type="term" value="C:plasma membrane"/>
    <property type="evidence" value="ECO:0007669"/>
    <property type="project" value="UniProtKB-SubCell"/>
</dbReference>
<evidence type="ECO:0000256" key="8">
    <source>
        <dbReference type="SAM" id="Phobius"/>
    </source>
</evidence>
<dbReference type="Gene3D" id="1.10.3470.10">
    <property type="entry name" value="ABC transporter involved in vitamin B12 uptake, BtuC"/>
    <property type="match status" value="1"/>
</dbReference>
<keyword evidence="7 8" id="KW-0472">Membrane</keyword>
<evidence type="ECO:0000256" key="6">
    <source>
        <dbReference type="ARBA" id="ARBA00022989"/>
    </source>
</evidence>
<evidence type="ECO:0000256" key="1">
    <source>
        <dbReference type="ARBA" id="ARBA00004651"/>
    </source>
</evidence>
<protein>
    <submittedName>
        <fullName evidence="9">Putative siderophore transport system permease protein YfiZ</fullName>
    </submittedName>
</protein>
<name>A0A0P1HJW9_9RHOB</name>
<dbReference type="AlphaFoldDB" id="A0A0P1HJW9"/>
<evidence type="ECO:0000256" key="7">
    <source>
        <dbReference type="ARBA" id="ARBA00023136"/>
    </source>
</evidence>
<evidence type="ECO:0000256" key="2">
    <source>
        <dbReference type="ARBA" id="ARBA00007935"/>
    </source>
</evidence>
<dbReference type="GO" id="GO:0022857">
    <property type="term" value="F:transmembrane transporter activity"/>
    <property type="evidence" value="ECO:0007669"/>
    <property type="project" value="InterPro"/>
</dbReference>
<dbReference type="Pfam" id="PF01032">
    <property type="entry name" value="FecCD"/>
    <property type="match status" value="1"/>
</dbReference>
<keyword evidence="6 8" id="KW-1133">Transmembrane helix</keyword>
<reference evidence="9 10" key="1">
    <citation type="submission" date="2015-09" db="EMBL/GenBank/DDBJ databases">
        <authorList>
            <consortium name="Swine Surveillance"/>
        </authorList>
    </citation>
    <scope>NUCLEOTIDE SEQUENCE [LARGE SCALE GENOMIC DNA]</scope>
    <source>
        <strain evidence="9 10">CECT 8399</strain>
    </source>
</reference>
<dbReference type="GO" id="GO:0033214">
    <property type="term" value="P:siderophore-iron import into cell"/>
    <property type="evidence" value="ECO:0007669"/>
    <property type="project" value="TreeGrafter"/>
</dbReference>
<evidence type="ECO:0000256" key="3">
    <source>
        <dbReference type="ARBA" id="ARBA00022448"/>
    </source>
</evidence>
<feature type="transmembrane region" description="Helical" evidence="8">
    <location>
        <begin position="130"/>
        <end position="150"/>
    </location>
</feature>
<dbReference type="EMBL" id="CYSR01000009">
    <property type="protein sequence ID" value="CUH98624.1"/>
    <property type="molecule type" value="Genomic_DNA"/>
</dbReference>
<evidence type="ECO:0000313" key="10">
    <source>
        <dbReference type="Proteomes" id="UP000051326"/>
    </source>
</evidence>
<feature type="transmembrane region" description="Helical" evidence="8">
    <location>
        <begin position="286"/>
        <end position="307"/>
    </location>
</feature>
<dbReference type="InterPro" id="IPR037294">
    <property type="entry name" value="ABC_BtuC-like"/>
</dbReference>
<dbReference type="RefSeq" id="WP_058284833.1">
    <property type="nucleotide sequence ID" value="NZ_CYSR01000009.1"/>
</dbReference>
<organism evidence="9 10">
    <name type="scientific">Leisingera aquaemixtae</name>
    <dbReference type="NCBI Taxonomy" id="1396826"/>
    <lineage>
        <taxon>Bacteria</taxon>
        <taxon>Pseudomonadati</taxon>
        <taxon>Pseudomonadota</taxon>
        <taxon>Alphaproteobacteria</taxon>
        <taxon>Rhodobacterales</taxon>
        <taxon>Roseobacteraceae</taxon>
        <taxon>Leisingera</taxon>
    </lineage>
</organism>
<evidence type="ECO:0000313" key="9">
    <source>
        <dbReference type="EMBL" id="CUH98624.1"/>
    </source>
</evidence>
<sequence>MTVSAFDVSPARSAASLRGLRLAGSLLGLAVLSAAALRFGFRPAGWDTVWAALTAYDPDDAAHIVIRGMRLPRLAGAVLAGAALGISGALIQGMTRNPLADPGLLGINGGAALGVVICILGFGITDPAAFVWVALGGALAASVLVFLLGGGSGASPLRLVLAGAALSALIIALTRALLLVSSQTLDVYRFWVLGGFDGIVPATLIALLPFLALGAGLAAVAAAGLNALLLGEDTARGLGVRTGLARATAGSAIVLLCGATVAMAGPIAFAGLIVPHLARWAAGPDMRWTLAFSAVFGPLLLVAADLAGRLPLFGGNMQAGVMTALIGGPVLIWMVRRNGVRSL</sequence>
<accession>A0A0P1HJW9</accession>
<dbReference type="PANTHER" id="PTHR30472:SF1">
    <property type="entry name" value="FE(3+) DICITRATE TRANSPORT SYSTEM PERMEASE PROTEIN FECC-RELATED"/>
    <property type="match status" value="1"/>
</dbReference>
<feature type="transmembrane region" description="Helical" evidence="8">
    <location>
        <begin position="103"/>
        <end position="124"/>
    </location>
</feature>